<dbReference type="EMBL" id="MU970088">
    <property type="protein sequence ID" value="KAK9321878.1"/>
    <property type="molecule type" value="Genomic_DNA"/>
</dbReference>
<reference evidence="2" key="1">
    <citation type="journal article" date="2024" name="Front. Bioeng. Biotechnol.">
        <title>Genome-scale model development and genomic sequencing of the oleaginous clade Lipomyces.</title>
        <authorList>
            <person name="Czajka J.J."/>
            <person name="Han Y."/>
            <person name="Kim J."/>
            <person name="Mondo S.J."/>
            <person name="Hofstad B.A."/>
            <person name="Robles A."/>
            <person name="Haridas S."/>
            <person name="Riley R."/>
            <person name="LaButti K."/>
            <person name="Pangilinan J."/>
            <person name="Andreopoulos W."/>
            <person name="Lipzen A."/>
            <person name="Yan J."/>
            <person name="Wang M."/>
            <person name="Ng V."/>
            <person name="Grigoriev I.V."/>
            <person name="Spatafora J.W."/>
            <person name="Magnuson J.K."/>
            <person name="Baker S.E."/>
            <person name="Pomraning K.R."/>
        </authorList>
    </citation>
    <scope>NUCLEOTIDE SEQUENCE [LARGE SCALE GENOMIC DNA]</scope>
    <source>
        <strain evidence="2">CBS 10300</strain>
    </source>
</reference>
<gene>
    <name evidence="1" type="ORF">V1517DRAFT_325163</name>
</gene>
<organism evidence="1 2">
    <name type="scientific">Lipomyces orientalis</name>
    <dbReference type="NCBI Taxonomy" id="1233043"/>
    <lineage>
        <taxon>Eukaryota</taxon>
        <taxon>Fungi</taxon>
        <taxon>Dikarya</taxon>
        <taxon>Ascomycota</taxon>
        <taxon>Saccharomycotina</taxon>
        <taxon>Lipomycetes</taxon>
        <taxon>Lipomycetales</taxon>
        <taxon>Lipomycetaceae</taxon>
        <taxon>Lipomyces</taxon>
    </lineage>
</organism>
<evidence type="ECO:0000313" key="2">
    <source>
        <dbReference type="Proteomes" id="UP001489719"/>
    </source>
</evidence>
<dbReference type="Proteomes" id="UP001489719">
    <property type="component" value="Unassembled WGS sequence"/>
</dbReference>
<sequence>MHVSPSSYARAFTTLRASTISHATCRLVLFVACLDVDALCAAKIFSGILKRELIPHRTCPVAGYSELKARYSELEDEVTSVVLLGCGALVDLSAYLREEENDDEEYEEEDEEESFVNRRREKRKIYVFDSHRPWNLQNVFGPDHVICFDDGDVEDGLLNKEREAYEALVELGESDEEDSEEEDEDEDDEEHGSESELEADEEENADDIGSDDEPSEMHDVNKASTSRRSGSPESSKRKSPSSPRSPSPSPRRQKSARQIRREYQDIIATYYSRGTAYSTPVASQLYSLLSSLGDASTQDLWLSIVGTTALETLAPQLYRRLFPLLRDEVRRLNPSVTGVKLSADDTGLVIQPDFRMFLLRHWTLYDALLHSHYVASRLQLWTDDGRKKLHKMLAKMGVSLSVAKERWTHADVSLKRELKDRISSVAGVFGIGSVVRTGVIRKFGFRGTATAGDAVESVAALLECGRGKSVVDKENVNPGAKPGDEAKESYQAAWIDNFWIGWDALDDVELLLHGLERAQVLQKAVVRTGTALLEKNQVLILRTFRLAVLKDGPDLDLFSNPITLIRLASWVNECKAEQEDRQIPMVMAALDRVRDTYTVVGLPARVLKNQSANAEADDDDLVGDEDEETTRNSFGIAFQQVAQQTHARVRIDSFESSVVEVRKDDLTGFLEGMTVVGMR</sequence>
<proteinExistence type="predicted"/>
<keyword evidence="2" id="KW-1185">Reference proteome</keyword>
<comment type="caution">
    <text evidence="1">The sequence shown here is derived from an EMBL/GenBank/DDBJ whole genome shotgun (WGS) entry which is preliminary data.</text>
</comment>
<name>A0ACC3TP22_9ASCO</name>
<accession>A0ACC3TP22</accession>
<protein>
    <submittedName>
        <fullName evidence="1">CDC45 family</fullName>
    </submittedName>
</protein>
<evidence type="ECO:0000313" key="1">
    <source>
        <dbReference type="EMBL" id="KAK9321878.1"/>
    </source>
</evidence>